<dbReference type="EMBL" id="CP126980">
    <property type="protein sequence ID" value="WIN00157.1"/>
    <property type="molecule type" value="Genomic_DNA"/>
</dbReference>
<dbReference type="Gene3D" id="3.30.300.130">
    <property type="entry name" value="Fe-S cluster assembly (FSCA)"/>
    <property type="match status" value="1"/>
</dbReference>
<sequence length="177" mass="18460">MIPIHPQACPGRPDQLRWITPAGALPGAGEVVVAPAPLDALLRDGTLAQVRVEPAAVLTTLAVGRGWPVEGARVRSAVHAALDDPDGWQIMNAATGDEALRSAAEALLNGSAGDFARSHGGRIELVDACDGVVTVRLLGTCHGCPASAFTLRSRLEEQLRRRYPGLRAVVEAGAAPR</sequence>
<evidence type="ECO:0000259" key="2">
    <source>
        <dbReference type="Pfam" id="PF01106"/>
    </source>
</evidence>
<dbReference type="InterPro" id="IPR001075">
    <property type="entry name" value="NIF_FeS_clus_asmbl_NifU_C"/>
</dbReference>
<comment type="function">
    <text evidence="1">May be involved in the formation or repair of [Fe-S] clusters present in iron-sulfur proteins.</text>
</comment>
<protein>
    <submittedName>
        <fullName evidence="3">NifU family protein</fullName>
    </submittedName>
</protein>
<reference evidence="3 4" key="1">
    <citation type="submission" date="2023-06" db="EMBL/GenBank/DDBJ databases">
        <authorList>
            <person name="Yushchuk O."/>
            <person name="Binda E."/>
            <person name="Ruckert-Reed C."/>
            <person name="Fedorenko V."/>
            <person name="Kalinowski J."/>
            <person name="Marinelli F."/>
        </authorList>
    </citation>
    <scope>NUCLEOTIDE SEQUENCE [LARGE SCALE GENOMIC DNA]</scope>
    <source>
        <strain evidence="3 4">NRRL 3884</strain>
    </source>
</reference>
<keyword evidence="4" id="KW-1185">Reference proteome</keyword>
<organism evidence="3 4">
    <name type="scientific">Actinoplanes oblitus</name>
    <dbReference type="NCBI Taxonomy" id="3040509"/>
    <lineage>
        <taxon>Bacteria</taxon>
        <taxon>Bacillati</taxon>
        <taxon>Actinomycetota</taxon>
        <taxon>Actinomycetes</taxon>
        <taxon>Micromonosporales</taxon>
        <taxon>Micromonosporaceae</taxon>
        <taxon>Actinoplanes</taxon>
    </lineage>
</organism>
<dbReference type="SUPFAM" id="SSF117916">
    <property type="entry name" value="Fe-S cluster assembly (FSCA) domain-like"/>
    <property type="match status" value="1"/>
</dbReference>
<evidence type="ECO:0000256" key="1">
    <source>
        <dbReference type="ARBA" id="ARBA00049958"/>
    </source>
</evidence>
<gene>
    <name evidence="3" type="ORF">ACTOB_003845</name>
</gene>
<proteinExistence type="predicted"/>
<feature type="domain" description="NIF system FeS cluster assembly NifU C-terminal" evidence="2">
    <location>
        <begin position="117"/>
        <end position="170"/>
    </location>
</feature>
<dbReference type="InterPro" id="IPR034904">
    <property type="entry name" value="FSCA_dom_sf"/>
</dbReference>
<name>A0ABY8WT45_9ACTN</name>
<dbReference type="Pfam" id="PF01106">
    <property type="entry name" value="NifU"/>
    <property type="match status" value="1"/>
</dbReference>
<dbReference type="Proteomes" id="UP001240150">
    <property type="component" value="Chromosome"/>
</dbReference>
<accession>A0ABY8WT45</accession>
<evidence type="ECO:0000313" key="3">
    <source>
        <dbReference type="EMBL" id="WIN00157.1"/>
    </source>
</evidence>
<evidence type="ECO:0000313" key="4">
    <source>
        <dbReference type="Proteomes" id="UP001240150"/>
    </source>
</evidence>
<dbReference type="RefSeq" id="WP_284921642.1">
    <property type="nucleotide sequence ID" value="NZ_CP126980.1"/>
</dbReference>